<sequence length="240" mass="25918">MSNLRNPVAAALIAALALAACSKGPPPPPPPTPEQVRAAQAAERMKMYDQMRTTERWDLAAGLGDDIVAKFPGTPAAAEIGKTLPDIKARVAAAAEARRIAKLWTYNQVKEAKGTQYTAYVLAAGSPAQEGPERVRLVLRQHPEWGQSVYLLRDESGFVCGAKCQVSAIFDDEPAQLLPATKPPTGEPALFIDPDVAFIAKLLKAKKVQIGTQWADRGKRMLEFEVSGLDLTKLPNPPKK</sequence>
<dbReference type="PROSITE" id="PS51257">
    <property type="entry name" value="PROKAR_LIPOPROTEIN"/>
    <property type="match status" value="1"/>
</dbReference>
<evidence type="ECO:0008006" key="4">
    <source>
        <dbReference type="Google" id="ProtNLM"/>
    </source>
</evidence>
<evidence type="ECO:0000256" key="1">
    <source>
        <dbReference type="SAM" id="SignalP"/>
    </source>
</evidence>
<dbReference type="RefSeq" id="WP_263541571.1">
    <property type="nucleotide sequence ID" value="NZ_JAOVZO020000018.1"/>
</dbReference>
<reference evidence="2" key="1">
    <citation type="submission" date="2023-02" db="EMBL/GenBank/DDBJ databases">
        <title>Tahibacter soli sp. nov. isolated from soil.</title>
        <authorList>
            <person name="Baek J.H."/>
            <person name="Lee J.K."/>
            <person name="Choi D.G."/>
            <person name="Jeon C.O."/>
        </authorList>
    </citation>
    <scope>NUCLEOTIDE SEQUENCE</scope>
    <source>
        <strain evidence="2">BL</strain>
    </source>
</reference>
<organism evidence="2 3">
    <name type="scientific">Tahibacter soli</name>
    <dbReference type="NCBI Taxonomy" id="2983605"/>
    <lineage>
        <taxon>Bacteria</taxon>
        <taxon>Pseudomonadati</taxon>
        <taxon>Pseudomonadota</taxon>
        <taxon>Gammaproteobacteria</taxon>
        <taxon>Lysobacterales</taxon>
        <taxon>Rhodanobacteraceae</taxon>
        <taxon>Tahibacter</taxon>
    </lineage>
</organism>
<name>A0A9X3YK77_9GAMM</name>
<proteinExistence type="predicted"/>
<protein>
    <recommendedName>
        <fullName evidence="4">Lipoprotein</fullName>
    </recommendedName>
</protein>
<evidence type="ECO:0000313" key="3">
    <source>
        <dbReference type="Proteomes" id="UP001139971"/>
    </source>
</evidence>
<dbReference type="EMBL" id="JAOVZO020000018">
    <property type="protein sequence ID" value="MDC8013926.1"/>
    <property type="molecule type" value="Genomic_DNA"/>
</dbReference>
<comment type="caution">
    <text evidence="2">The sequence shown here is derived from an EMBL/GenBank/DDBJ whole genome shotgun (WGS) entry which is preliminary data.</text>
</comment>
<keyword evidence="1" id="KW-0732">Signal</keyword>
<dbReference type="AlphaFoldDB" id="A0A9X3YK77"/>
<dbReference type="Proteomes" id="UP001139971">
    <property type="component" value="Unassembled WGS sequence"/>
</dbReference>
<feature type="signal peptide" evidence="1">
    <location>
        <begin position="1"/>
        <end position="19"/>
    </location>
</feature>
<evidence type="ECO:0000313" key="2">
    <source>
        <dbReference type="EMBL" id="MDC8013926.1"/>
    </source>
</evidence>
<keyword evidence="3" id="KW-1185">Reference proteome</keyword>
<accession>A0A9X3YK77</accession>
<gene>
    <name evidence="2" type="ORF">OD750_015385</name>
</gene>
<feature type="chain" id="PRO_5040777069" description="Lipoprotein" evidence="1">
    <location>
        <begin position="20"/>
        <end position="240"/>
    </location>
</feature>